<evidence type="ECO:0000313" key="2">
    <source>
        <dbReference type="EMBL" id="OCT84469.1"/>
    </source>
</evidence>
<proteinExistence type="predicted"/>
<evidence type="ECO:0000313" key="3">
    <source>
        <dbReference type="Proteomes" id="UP000694892"/>
    </source>
</evidence>
<evidence type="ECO:0000256" key="1">
    <source>
        <dbReference type="SAM" id="Phobius"/>
    </source>
</evidence>
<dbReference type="EMBL" id="CM004472">
    <property type="protein sequence ID" value="OCT84469.1"/>
    <property type="molecule type" value="Genomic_DNA"/>
</dbReference>
<feature type="transmembrane region" description="Helical" evidence="1">
    <location>
        <begin position="27"/>
        <end position="49"/>
    </location>
</feature>
<keyword evidence="1" id="KW-0812">Transmembrane</keyword>
<dbReference type="Proteomes" id="UP000694892">
    <property type="component" value="Chromosome 4L"/>
</dbReference>
<keyword evidence="1" id="KW-0472">Membrane</keyword>
<organism evidence="2 3">
    <name type="scientific">Xenopus laevis</name>
    <name type="common">African clawed frog</name>
    <dbReference type="NCBI Taxonomy" id="8355"/>
    <lineage>
        <taxon>Eukaryota</taxon>
        <taxon>Metazoa</taxon>
        <taxon>Chordata</taxon>
        <taxon>Craniata</taxon>
        <taxon>Vertebrata</taxon>
        <taxon>Euteleostomi</taxon>
        <taxon>Amphibia</taxon>
        <taxon>Batrachia</taxon>
        <taxon>Anura</taxon>
        <taxon>Pipoidea</taxon>
        <taxon>Pipidae</taxon>
        <taxon>Xenopodinae</taxon>
        <taxon>Xenopus</taxon>
        <taxon>Xenopus</taxon>
    </lineage>
</organism>
<accession>A0A974HNC5</accession>
<reference evidence="3" key="1">
    <citation type="journal article" date="2016" name="Nature">
        <title>Genome evolution in the allotetraploid frog Xenopus laevis.</title>
        <authorList>
            <person name="Session A.M."/>
            <person name="Uno Y."/>
            <person name="Kwon T."/>
            <person name="Chapman J.A."/>
            <person name="Toyoda A."/>
            <person name="Takahashi S."/>
            <person name="Fukui A."/>
            <person name="Hikosaka A."/>
            <person name="Suzuki A."/>
            <person name="Kondo M."/>
            <person name="van Heeringen S.J."/>
            <person name="Quigley I."/>
            <person name="Heinz S."/>
            <person name="Ogino H."/>
            <person name="Ochi H."/>
            <person name="Hellsten U."/>
            <person name="Lyons J.B."/>
            <person name="Simakov O."/>
            <person name="Putnam N."/>
            <person name="Stites J."/>
            <person name="Kuroki Y."/>
            <person name="Tanaka T."/>
            <person name="Michiue T."/>
            <person name="Watanabe M."/>
            <person name="Bogdanovic O."/>
            <person name="Lister R."/>
            <person name="Georgiou G."/>
            <person name="Paranjpe S.S."/>
            <person name="van Kruijsbergen I."/>
            <person name="Shu S."/>
            <person name="Carlson J."/>
            <person name="Kinoshita T."/>
            <person name="Ohta Y."/>
            <person name="Mawaribuchi S."/>
            <person name="Jenkins J."/>
            <person name="Grimwood J."/>
            <person name="Schmutz J."/>
            <person name="Mitros T."/>
            <person name="Mozaffari S.V."/>
            <person name="Suzuki Y."/>
            <person name="Haramoto Y."/>
            <person name="Yamamoto T.S."/>
            <person name="Takagi C."/>
            <person name="Heald R."/>
            <person name="Miller K."/>
            <person name="Haudenschild C."/>
            <person name="Kitzman J."/>
            <person name="Nakayama T."/>
            <person name="Izutsu Y."/>
            <person name="Robert J."/>
            <person name="Fortriede J."/>
            <person name="Burns K."/>
            <person name="Lotay V."/>
            <person name="Karimi K."/>
            <person name="Yasuoka Y."/>
            <person name="Dichmann D.S."/>
            <person name="Flajnik M.F."/>
            <person name="Houston D.W."/>
            <person name="Shendure J."/>
            <person name="DuPasquier L."/>
            <person name="Vize P.D."/>
            <person name="Zorn A.M."/>
            <person name="Ito M."/>
            <person name="Marcotte E.M."/>
            <person name="Wallingford J.B."/>
            <person name="Ito Y."/>
            <person name="Asashima M."/>
            <person name="Ueno N."/>
            <person name="Matsuda Y."/>
            <person name="Veenstra G.J."/>
            <person name="Fujiyama A."/>
            <person name="Harland R.M."/>
            <person name="Taira M."/>
            <person name="Rokhsar D.S."/>
        </authorList>
    </citation>
    <scope>NUCLEOTIDE SEQUENCE [LARGE SCALE GENOMIC DNA]</scope>
    <source>
        <strain evidence="3">J</strain>
    </source>
</reference>
<keyword evidence="1" id="KW-1133">Transmembrane helix</keyword>
<gene>
    <name evidence="2" type="ORF">XELAEV_18022622mg</name>
</gene>
<dbReference type="AlphaFoldDB" id="A0A974HNC5"/>
<protein>
    <submittedName>
        <fullName evidence="2">Uncharacterized protein</fullName>
    </submittedName>
</protein>
<sequence>MESSGSKEKTIFTNLADPFPSLMYRSVMQLVVLALLTCCHLHHLLLCFVRVNTRLKLCYTSPDLVRILAIQF</sequence>
<name>A0A974HNC5_XENLA</name>